<proteinExistence type="predicted"/>
<name>A0A0K1Q2E8_9BACT</name>
<reference evidence="2 3" key="1">
    <citation type="submission" date="2015-08" db="EMBL/GenBank/DDBJ databases">
        <authorList>
            <person name="Babu N.S."/>
            <person name="Beckwith C.J."/>
            <person name="Beseler K.G."/>
            <person name="Brison A."/>
            <person name="Carone J.V."/>
            <person name="Caskin T.P."/>
            <person name="Diamond M."/>
            <person name="Durham M.E."/>
            <person name="Foxe J.M."/>
            <person name="Go M."/>
            <person name="Henderson B.A."/>
            <person name="Jones I.B."/>
            <person name="McGettigan J.A."/>
            <person name="Micheletti S.J."/>
            <person name="Nasrallah M.E."/>
            <person name="Ortiz D."/>
            <person name="Piller C.R."/>
            <person name="Privatt S.R."/>
            <person name="Schneider S.L."/>
            <person name="Sharp S."/>
            <person name="Smith T.C."/>
            <person name="Stanton J.D."/>
            <person name="Ullery H.E."/>
            <person name="Wilson R.J."/>
            <person name="Serrano M.G."/>
            <person name="Buck G."/>
            <person name="Lee V."/>
            <person name="Wang Y."/>
            <person name="Carvalho R."/>
            <person name="Voegtly L."/>
            <person name="Shi R."/>
            <person name="Duckworth R."/>
            <person name="Johnson A."/>
            <person name="Loviza R."/>
            <person name="Walstead R."/>
            <person name="Shah Z."/>
            <person name="Kiflezghi M."/>
            <person name="Wade K."/>
            <person name="Ball S.L."/>
            <person name="Bradley K.W."/>
            <person name="Asai D.J."/>
            <person name="Bowman C.A."/>
            <person name="Russell D.A."/>
            <person name="Pope W.H."/>
            <person name="Jacobs-Sera D."/>
            <person name="Hendrix R.W."/>
            <person name="Hatfull G.F."/>
        </authorList>
    </citation>
    <scope>NUCLEOTIDE SEQUENCE [LARGE SCALE GENOMIC DNA]</scope>
    <source>
        <strain evidence="2 3">DSM 27648</strain>
    </source>
</reference>
<feature type="region of interest" description="Disordered" evidence="1">
    <location>
        <begin position="1"/>
        <end position="23"/>
    </location>
</feature>
<gene>
    <name evidence="2" type="ORF">AKJ09_06571</name>
</gene>
<keyword evidence="3" id="KW-1185">Reference proteome</keyword>
<dbReference type="STRING" id="1391654.AKJ09_06571"/>
<accession>A0A0K1Q2E8</accession>
<evidence type="ECO:0000256" key="1">
    <source>
        <dbReference type="SAM" id="MobiDB-lite"/>
    </source>
</evidence>
<evidence type="ECO:0000313" key="2">
    <source>
        <dbReference type="EMBL" id="AKU99907.1"/>
    </source>
</evidence>
<protein>
    <submittedName>
        <fullName evidence="2">Uncharacterized protein</fullName>
    </submittedName>
</protein>
<organism evidence="2 3">
    <name type="scientific">Labilithrix luteola</name>
    <dbReference type="NCBI Taxonomy" id="1391654"/>
    <lineage>
        <taxon>Bacteria</taxon>
        <taxon>Pseudomonadati</taxon>
        <taxon>Myxococcota</taxon>
        <taxon>Polyangia</taxon>
        <taxon>Polyangiales</taxon>
        <taxon>Labilitrichaceae</taxon>
        <taxon>Labilithrix</taxon>
    </lineage>
</organism>
<dbReference type="EMBL" id="CP012333">
    <property type="protein sequence ID" value="AKU99907.1"/>
    <property type="molecule type" value="Genomic_DNA"/>
</dbReference>
<dbReference type="Proteomes" id="UP000064967">
    <property type="component" value="Chromosome"/>
</dbReference>
<dbReference type="AlphaFoldDB" id="A0A0K1Q2E8"/>
<evidence type="ECO:0000313" key="3">
    <source>
        <dbReference type="Proteomes" id="UP000064967"/>
    </source>
</evidence>
<sequence length="38" mass="4117">MSDGRAPSRRHGSKCNTAVGDSNELEPRLVRIPLPEIG</sequence>
<dbReference type="KEGG" id="llu:AKJ09_06571"/>